<dbReference type="PIRSF" id="PIRSF003085">
    <property type="entry name" value="CMAS"/>
    <property type="match status" value="1"/>
</dbReference>
<dbReference type="EMBL" id="AEBR01000032">
    <property type="protein sequence ID" value="EFM83118.1"/>
    <property type="molecule type" value="Genomic_DNA"/>
</dbReference>
<keyword evidence="4" id="KW-0949">S-adenosyl-L-methionine</keyword>
<evidence type="ECO:0000256" key="4">
    <source>
        <dbReference type="ARBA" id="ARBA00022691"/>
    </source>
</evidence>
<dbReference type="PANTHER" id="PTHR43667:SF1">
    <property type="entry name" value="CYCLOPROPANE-FATTY-ACYL-PHOSPHOLIPID SYNTHASE"/>
    <property type="match status" value="1"/>
</dbReference>
<dbReference type="InterPro" id="IPR003333">
    <property type="entry name" value="CMAS"/>
</dbReference>
<comment type="similarity">
    <text evidence="1">Belongs to the CFA/CMAS family.</text>
</comment>
<evidence type="ECO:0000256" key="1">
    <source>
        <dbReference type="ARBA" id="ARBA00010815"/>
    </source>
</evidence>
<keyword evidence="2 8" id="KW-0489">Methyltransferase</keyword>
<gene>
    <name evidence="8" type="ORF">HMPREF9498_01211</name>
</gene>
<dbReference type="GO" id="GO:0008610">
    <property type="term" value="P:lipid biosynthetic process"/>
    <property type="evidence" value="ECO:0007669"/>
    <property type="project" value="InterPro"/>
</dbReference>
<feature type="domain" description="DUF7884" evidence="7">
    <location>
        <begin position="41"/>
        <end position="129"/>
    </location>
</feature>
<dbReference type="InterPro" id="IPR050723">
    <property type="entry name" value="CFA/CMAS"/>
</dbReference>
<evidence type="ECO:0000256" key="3">
    <source>
        <dbReference type="ARBA" id="ARBA00022679"/>
    </source>
</evidence>
<sequence>MLQFRTDCGVCFDELPESDFFLFWLQMVFNGGNAMLEKETYSQLFKWSFSKKTQVTYWDGTVKEYGQGSGDPVFKIVFNEKIPVKDLLNNASLTLGEAYMDRKIEIEGDIQALIYDVYNQKDSFLHNAKFIKWLPKESHSKKRSQEDIHSHYDLGNDFYKKWLDQTMTYSCAYFKTPEDTLEQAQVNKVHHILDKLFIKEGDTLLDIGCGWGTLILTAVKEYGAKATGITLSEEQFHHIRHIIEKEGLQDRMTVKLMDYRDLKGESFDHITSVGMFEHVGAENLHEYFDVVQRNLAPKGTALIHGISRQQGGAKNAWINRYIFPGGYIPGVTELVGHMTENDLQVIDLESLRRDYQLTLEHWTKNFHNIEAEIVDEKGERFYRMWDLYLQACAASFQASNIDVIQYLLVHPDNNDIPMRRIG</sequence>
<dbReference type="AlphaFoldDB" id="A0A125W7E0"/>
<dbReference type="CDD" id="cd02440">
    <property type="entry name" value="AdoMet_MTases"/>
    <property type="match status" value="1"/>
</dbReference>
<dbReference type="SUPFAM" id="SSF53335">
    <property type="entry name" value="S-adenosyl-L-methionine-dependent methyltransferases"/>
    <property type="match status" value="1"/>
</dbReference>
<protein>
    <submittedName>
        <fullName evidence="8">Cyclopropane-fatty-acyl-phospholipid synthase</fullName>
        <ecNumber evidence="8">2.1.1.79</ecNumber>
    </submittedName>
</protein>
<evidence type="ECO:0000256" key="5">
    <source>
        <dbReference type="ARBA" id="ARBA00023098"/>
    </source>
</evidence>
<dbReference type="EC" id="2.1.1.79" evidence="8"/>
<dbReference type="GO" id="GO:0032259">
    <property type="term" value="P:methylation"/>
    <property type="evidence" value="ECO:0007669"/>
    <property type="project" value="UniProtKB-KW"/>
</dbReference>
<proteinExistence type="inferred from homology"/>
<accession>A0A125W7E0</accession>
<dbReference type="HOGENOM" id="CLU_026434_6_2_9"/>
<keyword evidence="5" id="KW-0443">Lipid metabolism</keyword>
<evidence type="ECO:0000313" key="8">
    <source>
        <dbReference type="EMBL" id="EFM83118.1"/>
    </source>
</evidence>
<feature type="active site" evidence="6">
    <location>
        <position position="392"/>
    </location>
</feature>
<comment type="caution">
    <text evidence="8">The sequence shown here is derived from an EMBL/GenBank/DDBJ whole genome shotgun (WGS) entry which is preliminary data.</text>
</comment>
<evidence type="ECO:0000256" key="2">
    <source>
        <dbReference type="ARBA" id="ARBA00022603"/>
    </source>
</evidence>
<reference evidence="8 9" key="1">
    <citation type="submission" date="2010-07" db="EMBL/GenBank/DDBJ databases">
        <authorList>
            <person name="Sid Ahmed O."/>
        </authorList>
    </citation>
    <scope>NUCLEOTIDE SEQUENCE [LARGE SCALE GENOMIC DNA]</scope>
    <source>
        <strain evidence="8 9">TX4248</strain>
    </source>
</reference>
<dbReference type="Pfam" id="PF25371">
    <property type="entry name" value="DUF7884"/>
    <property type="match status" value="1"/>
</dbReference>
<dbReference type="Gene3D" id="3.40.50.150">
    <property type="entry name" value="Vaccinia Virus protein VP39"/>
    <property type="match status" value="1"/>
</dbReference>
<dbReference type="PANTHER" id="PTHR43667">
    <property type="entry name" value="CYCLOPROPANE-FATTY-ACYL-PHOSPHOLIPID SYNTHASE"/>
    <property type="match status" value="1"/>
</dbReference>
<dbReference type="GO" id="GO:0008825">
    <property type="term" value="F:cyclopropane-fatty-acyl-phospholipid synthase activity"/>
    <property type="evidence" value="ECO:0007669"/>
    <property type="project" value="UniProtKB-EC"/>
</dbReference>
<dbReference type="Pfam" id="PF02353">
    <property type="entry name" value="CMAS"/>
    <property type="match status" value="1"/>
</dbReference>
<dbReference type="InterPro" id="IPR029063">
    <property type="entry name" value="SAM-dependent_MTases_sf"/>
</dbReference>
<evidence type="ECO:0000313" key="9">
    <source>
        <dbReference type="Proteomes" id="UP000004846"/>
    </source>
</evidence>
<dbReference type="Proteomes" id="UP000004846">
    <property type="component" value="Unassembled WGS sequence"/>
</dbReference>
<evidence type="ECO:0000256" key="6">
    <source>
        <dbReference type="PIRSR" id="PIRSR003085-1"/>
    </source>
</evidence>
<keyword evidence="3 8" id="KW-0808">Transferase</keyword>
<name>A0A125W7E0_ENTFL</name>
<dbReference type="InterPro" id="IPR057206">
    <property type="entry name" value="DUF7884"/>
</dbReference>
<evidence type="ECO:0000259" key="7">
    <source>
        <dbReference type="Pfam" id="PF25371"/>
    </source>
</evidence>
<organism evidence="8 9">
    <name type="scientific">Enterococcus faecalis TX4248</name>
    <dbReference type="NCBI Taxonomy" id="749495"/>
    <lineage>
        <taxon>Bacteria</taxon>
        <taxon>Bacillati</taxon>
        <taxon>Bacillota</taxon>
        <taxon>Bacilli</taxon>
        <taxon>Lactobacillales</taxon>
        <taxon>Enterococcaceae</taxon>
        <taxon>Enterococcus</taxon>
    </lineage>
</organism>